<evidence type="ECO:0000313" key="3">
    <source>
        <dbReference type="EMBL" id="THH10349.1"/>
    </source>
</evidence>
<reference evidence="3 4" key="1">
    <citation type="submission" date="2019-02" db="EMBL/GenBank/DDBJ databases">
        <title>Genome sequencing of the rare red list fungi Phellinidium pouzarii.</title>
        <authorList>
            <person name="Buettner E."/>
            <person name="Kellner H."/>
        </authorList>
    </citation>
    <scope>NUCLEOTIDE SEQUENCE [LARGE SCALE GENOMIC DNA]</scope>
    <source>
        <strain evidence="3 4">DSM 108285</strain>
    </source>
</reference>
<accession>A0A4S4LEY7</accession>
<organism evidence="3 4">
    <name type="scientific">Phellinidium pouzarii</name>
    <dbReference type="NCBI Taxonomy" id="167371"/>
    <lineage>
        <taxon>Eukaryota</taxon>
        <taxon>Fungi</taxon>
        <taxon>Dikarya</taxon>
        <taxon>Basidiomycota</taxon>
        <taxon>Agaricomycotina</taxon>
        <taxon>Agaricomycetes</taxon>
        <taxon>Hymenochaetales</taxon>
        <taxon>Hymenochaetaceae</taxon>
        <taxon>Phellinidium</taxon>
    </lineage>
</organism>
<feature type="transmembrane region" description="Helical" evidence="2">
    <location>
        <begin position="299"/>
        <end position="326"/>
    </location>
</feature>
<feature type="transmembrane region" description="Helical" evidence="2">
    <location>
        <begin position="563"/>
        <end position="584"/>
    </location>
</feature>
<name>A0A4S4LEY7_9AGAM</name>
<feature type="transmembrane region" description="Helical" evidence="2">
    <location>
        <begin position="420"/>
        <end position="439"/>
    </location>
</feature>
<dbReference type="OrthoDB" id="10687878at2759"/>
<dbReference type="EMBL" id="SGPK01000038">
    <property type="protein sequence ID" value="THH10349.1"/>
    <property type="molecule type" value="Genomic_DNA"/>
</dbReference>
<proteinExistence type="predicted"/>
<evidence type="ECO:0000256" key="1">
    <source>
        <dbReference type="SAM" id="MobiDB-lite"/>
    </source>
</evidence>
<feature type="transmembrane region" description="Helical" evidence="2">
    <location>
        <begin position="459"/>
        <end position="478"/>
    </location>
</feature>
<gene>
    <name evidence="3" type="ORF">EW145_g1382</name>
</gene>
<keyword evidence="2" id="KW-0472">Membrane</keyword>
<evidence type="ECO:0000313" key="4">
    <source>
        <dbReference type="Proteomes" id="UP000308199"/>
    </source>
</evidence>
<keyword evidence="2" id="KW-1133">Transmembrane helix</keyword>
<dbReference type="AlphaFoldDB" id="A0A4S4LEY7"/>
<feature type="compositionally biased region" description="Low complexity" evidence="1">
    <location>
        <begin position="804"/>
        <end position="814"/>
    </location>
</feature>
<dbReference type="Proteomes" id="UP000308199">
    <property type="component" value="Unassembled WGS sequence"/>
</dbReference>
<keyword evidence="4" id="KW-1185">Reference proteome</keyword>
<sequence>MDSLVLHTVFVFVEDFGATLRSEGVATWMESEEALQLVIFALVFTLGHLLKSFDHSLPIFVFKYLAFNAYFGALSECAWPGNHVYTGLIRSDSELGVFPKLLAITVSIPFASIAHDTIFNIILQLPKLFWDLQHVIVHFFETPVLSVIGLINSTRLCAKVNSMPLQLLGIIKPIFAAVRNIPSVILGSNPFSMCGFSRAIIKTLSLLHAASSLAKSLLFAIPMEILSKVFLQMLPSAIKFISRSILSCLELVEPGILKFAKIISYLCKSAINFIFIFAGRTSRKLSYFLVIPHPLAKRFVGAVASILSRIVNGFCALPSTAITLLLRLRGLVNTYIKISLQSCEASLNFSIRILRICFKATAPIARTSSEIGERSLAHIKHTPTILRKYVGIFSDLLLYSAFGNFAESCRNLSSYTKSTAVKALSAFAGVCIRFALHSLNLISSMFAEFVSVVKHAMTITFWTAVEFGNLLVQAPLFWRSIKTKAVWFGGLATQFKSFASRSVENIQTISKRIPRILFKISNIGAVQLNVFARHFVHHFASPIEKILSLQRCQTKWEAFRTNLAYISLVLVSYIVLFTIARYFLERKPLRQSAELKDISETRRNLDIFRIHNVPERELCSSPGVQTNHALQDTFSKVRRVYSAAAYCAAAIAPDFIACGGLKRLIGINHEFYITLVRKLESKIHKSEGQLCGQGVDGCVLAEETDSNRANAYVRHSLGVSYVFELVRGLQAARLESERESMDLESLSQMWAGVKIQHLDKLKKDIGGRSLYTRLYDGDVDPIDFLGVSGLSEHADPASPPPLVPSSSSSTSAFSLREEDETSMLLRQALENELRALAHSQINTERNPKIVRFHIEKEPHFKNAPQSLESLGTECHDVKEYERL</sequence>
<comment type="caution">
    <text evidence="3">The sequence shown here is derived from an EMBL/GenBank/DDBJ whole genome shotgun (WGS) entry which is preliminary data.</text>
</comment>
<evidence type="ECO:0000256" key="2">
    <source>
        <dbReference type="SAM" id="Phobius"/>
    </source>
</evidence>
<keyword evidence="2" id="KW-0812">Transmembrane</keyword>
<feature type="region of interest" description="Disordered" evidence="1">
    <location>
        <begin position="791"/>
        <end position="816"/>
    </location>
</feature>
<protein>
    <submittedName>
        <fullName evidence="3">Uncharacterized protein</fullName>
    </submittedName>
</protein>